<protein>
    <recommendedName>
        <fullName evidence="5">Serine acetyltransferase</fullName>
        <ecNumber evidence="4">2.3.1.30</ecNumber>
    </recommendedName>
</protein>
<evidence type="ECO:0000313" key="13">
    <source>
        <dbReference type="EMBL" id="NOU51923.1"/>
    </source>
</evidence>
<keyword evidence="7" id="KW-0028">Amino-acid biosynthesis</keyword>
<dbReference type="FunFam" id="2.160.10.10:FF:000007">
    <property type="entry name" value="Serine acetyltransferase"/>
    <property type="match status" value="1"/>
</dbReference>
<dbReference type="GO" id="GO:0009001">
    <property type="term" value="F:serine O-acetyltransferase activity"/>
    <property type="evidence" value="ECO:0007669"/>
    <property type="project" value="UniProtKB-EC"/>
</dbReference>
<evidence type="ECO:0000256" key="12">
    <source>
        <dbReference type="ARBA" id="ARBA00049486"/>
    </source>
</evidence>
<dbReference type="Proteomes" id="UP000586305">
    <property type="component" value="Unassembled WGS sequence"/>
</dbReference>
<dbReference type="InterPro" id="IPR045304">
    <property type="entry name" value="LbH_SAT"/>
</dbReference>
<evidence type="ECO:0000256" key="1">
    <source>
        <dbReference type="ARBA" id="ARBA00004496"/>
    </source>
</evidence>
<evidence type="ECO:0000256" key="6">
    <source>
        <dbReference type="ARBA" id="ARBA00022490"/>
    </source>
</evidence>
<organism evidence="13 14">
    <name type="scientific">Pseudoalteromonas caenipelagi</name>
    <dbReference type="NCBI Taxonomy" id="2726988"/>
    <lineage>
        <taxon>Bacteria</taxon>
        <taxon>Pseudomonadati</taxon>
        <taxon>Pseudomonadota</taxon>
        <taxon>Gammaproteobacteria</taxon>
        <taxon>Alteromonadales</taxon>
        <taxon>Pseudoalteromonadaceae</taxon>
        <taxon>Pseudoalteromonas</taxon>
    </lineage>
</organism>
<keyword evidence="11 13" id="KW-0012">Acyltransferase</keyword>
<dbReference type="NCBIfam" id="NF041874">
    <property type="entry name" value="EPS_EpsC"/>
    <property type="match status" value="1"/>
</dbReference>
<dbReference type="InterPro" id="IPR011004">
    <property type="entry name" value="Trimer_LpxA-like_sf"/>
</dbReference>
<dbReference type="InterPro" id="IPR053376">
    <property type="entry name" value="Serine_acetyltransferase"/>
</dbReference>
<evidence type="ECO:0000256" key="8">
    <source>
        <dbReference type="ARBA" id="ARBA00022679"/>
    </source>
</evidence>
<evidence type="ECO:0000256" key="7">
    <source>
        <dbReference type="ARBA" id="ARBA00022605"/>
    </source>
</evidence>
<sequence length="247" mass="27178">MIKLLREDIKSVLQRDPAARNVIEVVFNYPGVHAIAMHRIAHAMWKRKLKFLSRVLSNLNRFLTGIEIHPGAIVGRRFFIDHGIGVVIGETAVIGDDVTIYHGVTLGGTSWVKGKRHPTLGDGVIVGAGAKVLGPIKIGNGVKVGSNSVVTKEVPDNTTVVGVPARAVSKSNKSKDSDQKYRTLTENLCFFSYGETQSENDPVAQEIREVLDRLLTMDQKLESICLKQEDKRCNSNEKKAQPSKLIN</sequence>
<dbReference type="GO" id="GO:0006535">
    <property type="term" value="P:cysteine biosynthetic process from serine"/>
    <property type="evidence" value="ECO:0007669"/>
    <property type="project" value="InterPro"/>
</dbReference>
<evidence type="ECO:0000256" key="9">
    <source>
        <dbReference type="ARBA" id="ARBA00022737"/>
    </source>
</evidence>
<dbReference type="RefSeq" id="WP_171626984.1">
    <property type="nucleotide sequence ID" value="NZ_JABBPG010000007.1"/>
</dbReference>
<dbReference type="GO" id="GO:0005737">
    <property type="term" value="C:cytoplasm"/>
    <property type="evidence" value="ECO:0007669"/>
    <property type="project" value="UniProtKB-SubCell"/>
</dbReference>
<dbReference type="Gene3D" id="2.160.10.10">
    <property type="entry name" value="Hexapeptide repeat proteins"/>
    <property type="match status" value="1"/>
</dbReference>
<dbReference type="InterPro" id="IPR001451">
    <property type="entry name" value="Hexapep"/>
</dbReference>
<keyword evidence="6" id="KW-0963">Cytoplasm</keyword>
<dbReference type="PROSITE" id="PS00101">
    <property type="entry name" value="HEXAPEP_TRANSFERASES"/>
    <property type="match status" value="1"/>
</dbReference>
<dbReference type="InterPro" id="IPR042122">
    <property type="entry name" value="Ser_AcTrfase_N_sf"/>
</dbReference>
<evidence type="ECO:0000256" key="3">
    <source>
        <dbReference type="ARBA" id="ARBA00007274"/>
    </source>
</evidence>
<comment type="similarity">
    <text evidence="3">Belongs to the transferase hexapeptide repeat family.</text>
</comment>
<keyword evidence="8 13" id="KW-0808">Transferase</keyword>
<comment type="subcellular location">
    <subcellularLocation>
        <location evidence="1">Cytoplasm</location>
    </subcellularLocation>
</comment>
<proteinExistence type="inferred from homology"/>
<dbReference type="FunFam" id="1.10.3130.10:FF:000003">
    <property type="entry name" value="Serine acetyltransferase"/>
    <property type="match status" value="1"/>
</dbReference>
<dbReference type="Pfam" id="PF00132">
    <property type="entry name" value="Hexapep"/>
    <property type="match status" value="1"/>
</dbReference>
<evidence type="ECO:0000256" key="11">
    <source>
        <dbReference type="ARBA" id="ARBA00023315"/>
    </source>
</evidence>
<dbReference type="EC" id="2.3.1.30" evidence="4"/>
<comment type="catalytic activity">
    <reaction evidence="12">
        <text>L-serine + acetyl-CoA = O-acetyl-L-serine + CoA</text>
        <dbReference type="Rhea" id="RHEA:24560"/>
        <dbReference type="ChEBI" id="CHEBI:33384"/>
        <dbReference type="ChEBI" id="CHEBI:57287"/>
        <dbReference type="ChEBI" id="CHEBI:57288"/>
        <dbReference type="ChEBI" id="CHEBI:58340"/>
        <dbReference type="EC" id="2.3.1.30"/>
    </reaction>
</comment>
<reference evidence="13 14" key="1">
    <citation type="submission" date="2020-04" db="EMBL/GenBank/DDBJ databases">
        <title>Pseudoalteromonas caenipelagi sp. nov., isolated from a tidal flat.</title>
        <authorList>
            <person name="Park S."/>
            <person name="Yoon J.-H."/>
        </authorList>
    </citation>
    <scope>NUCLEOTIDE SEQUENCE [LARGE SCALE GENOMIC DNA]</scope>
    <source>
        <strain evidence="13 14">JBTF-M23</strain>
    </source>
</reference>
<dbReference type="InterPro" id="IPR018357">
    <property type="entry name" value="Hexapep_transf_CS"/>
</dbReference>
<keyword evidence="14" id="KW-1185">Reference proteome</keyword>
<evidence type="ECO:0000256" key="10">
    <source>
        <dbReference type="ARBA" id="ARBA00023192"/>
    </source>
</evidence>
<accession>A0A849VHH5</accession>
<dbReference type="NCBIfam" id="TIGR01172">
    <property type="entry name" value="cysE"/>
    <property type="match status" value="1"/>
</dbReference>
<evidence type="ECO:0000256" key="5">
    <source>
        <dbReference type="ARBA" id="ARBA00018522"/>
    </source>
</evidence>
<dbReference type="InterPro" id="IPR005881">
    <property type="entry name" value="Ser_O-AcTrfase"/>
</dbReference>
<name>A0A849VHH5_9GAMM</name>
<dbReference type="SUPFAM" id="SSF51161">
    <property type="entry name" value="Trimeric LpxA-like enzymes"/>
    <property type="match status" value="1"/>
</dbReference>
<dbReference type="CDD" id="cd03354">
    <property type="entry name" value="LbH_SAT"/>
    <property type="match status" value="1"/>
</dbReference>
<dbReference type="EMBL" id="JABBPG010000007">
    <property type="protein sequence ID" value="NOU51923.1"/>
    <property type="molecule type" value="Genomic_DNA"/>
</dbReference>
<keyword evidence="9" id="KW-0677">Repeat</keyword>
<dbReference type="Gene3D" id="1.10.3130.10">
    <property type="entry name" value="serine acetyltransferase, domain 1"/>
    <property type="match status" value="1"/>
</dbReference>
<evidence type="ECO:0000256" key="4">
    <source>
        <dbReference type="ARBA" id="ARBA00013266"/>
    </source>
</evidence>
<keyword evidence="10" id="KW-0198">Cysteine biosynthesis</keyword>
<gene>
    <name evidence="13" type="primary">cysE</name>
    <name evidence="13" type="ORF">HG263_15415</name>
</gene>
<evidence type="ECO:0000256" key="2">
    <source>
        <dbReference type="ARBA" id="ARBA00004876"/>
    </source>
</evidence>
<evidence type="ECO:0000313" key="14">
    <source>
        <dbReference type="Proteomes" id="UP000586305"/>
    </source>
</evidence>
<dbReference type="PANTHER" id="PTHR42811">
    <property type="entry name" value="SERINE ACETYLTRANSFERASE"/>
    <property type="match status" value="1"/>
</dbReference>
<comment type="pathway">
    <text evidence="2">Amino-acid biosynthesis; L-cysteine biosynthesis; L-cysteine from L-serine: step 1/2.</text>
</comment>
<dbReference type="AlphaFoldDB" id="A0A849VHH5"/>
<comment type="caution">
    <text evidence="13">The sequence shown here is derived from an EMBL/GenBank/DDBJ whole genome shotgun (WGS) entry which is preliminary data.</text>
</comment>